<dbReference type="Pfam" id="PF22893">
    <property type="entry name" value="ULD_2"/>
    <property type="match status" value="1"/>
</dbReference>
<reference evidence="3" key="2">
    <citation type="submission" date="2020-02" db="EMBL/GenBank/DDBJ databases">
        <authorList>
            <person name="Gilchrist C.L.M."/>
            <person name="Chooi Y.-H."/>
        </authorList>
    </citation>
    <scope>NUCLEOTIDE SEQUENCE</scope>
    <source>
        <strain evidence="3">MST-FP2251</strain>
    </source>
</reference>
<keyword evidence="4" id="KW-1185">Reference proteome</keyword>
<feature type="region of interest" description="Disordered" evidence="1">
    <location>
        <begin position="353"/>
        <end position="389"/>
    </location>
</feature>
<evidence type="ECO:0000256" key="1">
    <source>
        <dbReference type="SAM" id="MobiDB-lite"/>
    </source>
</evidence>
<evidence type="ECO:0000313" key="4">
    <source>
        <dbReference type="Proteomes" id="UP001194746"/>
    </source>
</evidence>
<protein>
    <recommendedName>
        <fullName evidence="2">Ubiquitin-like domain-containing protein</fullName>
    </recommendedName>
</protein>
<feature type="region of interest" description="Disordered" evidence="1">
    <location>
        <begin position="1"/>
        <end position="180"/>
    </location>
</feature>
<feature type="compositionally biased region" description="Polar residues" evidence="1">
    <location>
        <begin position="231"/>
        <end position="249"/>
    </location>
</feature>
<dbReference type="InterPro" id="IPR054464">
    <property type="entry name" value="ULD_fung"/>
</dbReference>
<accession>A0AAD4CGA5</accession>
<feature type="compositionally biased region" description="Low complexity" evidence="1">
    <location>
        <begin position="536"/>
        <end position="547"/>
    </location>
</feature>
<dbReference type="EMBL" id="VCAU01000103">
    <property type="protein sequence ID" value="KAF9885122.1"/>
    <property type="molecule type" value="Genomic_DNA"/>
</dbReference>
<feature type="compositionally biased region" description="Basic and acidic residues" evidence="1">
    <location>
        <begin position="360"/>
        <end position="378"/>
    </location>
</feature>
<dbReference type="AlphaFoldDB" id="A0AAD4CGA5"/>
<comment type="caution">
    <text evidence="3">The sequence shown here is derived from an EMBL/GenBank/DDBJ whole genome shotgun (WGS) entry which is preliminary data.</text>
</comment>
<feature type="compositionally biased region" description="Basic and acidic residues" evidence="1">
    <location>
        <begin position="36"/>
        <end position="56"/>
    </location>
</feature>
<name>A0AAD4CGA5_ASPNN</name>
<proteinExistence type="predicted"/>
<organism evidence="3 4">
    <name type="scientific">Aspergillus nanangensis</name>
    <dbReference type="NCBI Taxonomy" id="2582783"/>
    <lineage>
        <taxon>Eukaryota</taxon>
        <taxon>Fungi</taxon>
        <taxon>Dikarya</taxon>
        <taxon>Ascomycota</taxon>
        <taxon>Pezizomycotina</taxon>
        <taxon>Eurotiomycetes</taxon>
        <taxon>Eurotiomycetidae</taxon>
        <taxon>Eurotiales</taxon>
        <taxon>Aspergillaceae</taxon>
        <taxon>Aspergillus</taxon>
        <taxon>Aspergillus subgen. Circumdati</taxon>
    </lineage>
</organism>
<feature type="region of interest" description="Disordered" evidence="1">
    <location>
        <begin position="523"/>
        <end position="566"/>
    </location>
</feature>
<reference evidence="3" key="1">
    <citation type="journal article" date="2019" name="Beilstein J. Org. Chem.">
        <title>Nanangenines: drimane sesquiterpenoids as the dominant metabolite cohort of a novel Australian fungus, Aspergillus nanangensis.</title>
        <authorList>
            <person name="Lacey H.J."/>
            <person name="Gilchrist C.L.M."/>
            <person name="Crombie A."/>
            <person name="Kalaitzis J.A."/>
            <person name="Vuong D."/>
            <person name="Rutledge P.J."/>
            <person name="Turner P."/>
            <person name="Pitt J.I."/>
            <person name="Lacey E."/>
            <person name="Chooi Y.H."/>
            <person name="Piggott A.M."/>
        </authorList>
    </citation>
    <scope>NUCLEOTIDE SEQUENCE</scope>
    <source>
        <strain evidence="3">MST-FP2251</strain>
    </source>
</reference>
<sequence length="598" mass="65456">MPFNITIGPSLHGSDDSSLSDEEDSSGVQVSPPSENDYHDPYDEWAHLPYPDELKPSDSASRPRTSHRTRSRNPTHGSASGRRHHPARQQFLQERAQFSHRRRPPSPESPESVDSAEEYGNPYGRPSHERKIWSQAGQGPGYASSSSPGPSYVYPNGAVPHSQFGHPNAAPPPSDQLIRLGHHNQYGQPAQYNHSAYPYNQLQQPHGPMPPFLGHDGHPGHPAHPTHPAHQTRTSSRSRSEGHGQTQHPLTHGLPPHNPSPFSGSMSPHELVSYQPGAYYHFREPYGMVPGMVPPYFNAYPRVPSPSQIEPAGPHGSTMADPAKDEAIARLEKLILEERMEREAKDLREANERAAIQQEAAERNAREMQAAREKHISEESAALAKAEAEQKAADEAAKAKKEAEDAAAAAALEAATKLEAANAATQEAIDAANANKPPEKKKPIKFKDAVGRKFSFPYDLCYTWQGMEELIRQAFLHIEVIGPHVAEGHYDLIGPNGDIILPQVWETVIEPDWAITMHMWPIPEPPKEDPPPPDAAAPADAEAAKKAAGAKKAARPKPDPGSFAMWMVGSGNRAKLNKALKAGKKPRVVQHGSSCRVM</sequence>
<gene>
    <name evidence="3" type="ORF">FE257_000699</name>
</gene>
<evidence type="ECO:0000259" key="2">
    <source>
        <dbReference type="Pfam" id="PF22893"/>
    </source>
</evidence>
<feature type="domain" description="Ubiquitin-like" evidence="2">
    <location>
        <begin position="440"/>
        <end position="522"/>
    </location>
</feature>
<feature type="compositionally biased region" description="Low complexity" evidence="1">
    <location>
        <begin position="134"/>
        <end position="152"/>
    </location>
</feature>
<dbReference type="Proteomes" id="UP001194746">
    <property type="component" value="Unassembled WGS sequence"/>
</dbReference>
<feature type="compositionally biased region" description="Basic residues" evidence="1">
    <location>
        <begin position="64"/>
        <end position="73"/>
    </location>
</feature>
<evidence type="ECO:0000313" key="3">
    <source>
        <dbReference type="EMBL" id="KAF9885122.1"/>
    </source>
</evidence>
<feature type="region of interest" description="Disordered" evidence="1">
    <location>
        <begin position="198"/>
        <end position="269"/>
    </location>
</feature>